<comment type="caution">
    <text evidence="7">The sequence shown here is derived from an EMBL/GenBank/DDBJ whole genome shotgun (WGS) entry which is preliminary data.</text>
</comment>
<evidence type="ECO:0000256" key="3">
    <source>
        <dbReference type="ARBA" id="ARBA00022679"/>
    </source>
</evidence>
<dbReference type="PANTHER" id="PTHR36837:SF5">
    <property type="entry name" value="POLY-3-HYDROXYBUTYRATE SYNTHASE"/>
    <property type="match status" value="1"/>
</dbReference>
<dbReference type="EMBL" id="QYUO01000002">
    <property type="protein sequence ID" value="RJF95729.1"/>
    <property type="molecule type" value="Genomic_DNA"/>
</dbReference>
<dbReference type="InterPro" id="IPR010963">
    <property type="entry name" value="PHA_synth_I"/>
</dbReference>
<keyword evidence="4" id="KW-0012">Acyltransferase</keyword>
<evidence type="ECO:0000256" key="2">
    <source>
        <dbReference type="ARBA" id="ARBA00022490"/>
    </source>
</evidence>
<dbReference type="Pfam" id="PF00561">
    <property type="entry name" value="Abhydrolase_1"/>
    <property type="match status" value="1"/>
</dbReference>
<dbReference type="PANTHER" id="PTHR36837">
    <property type="entry name" value="POLY(3-HYDROXYALKANOATE) POLYMERASE SUBUNIT PHAC"/>
    <property type="match status" value="1"/>
</dbReference>
<comment type="subcellular location">
    <subcellularLocation>
        <location evidence="1">Cytoplasm</location>
    </subcellularLocation>
</comment>
<dbReference type="GO" id="GO:0005737">
    <property type="term" value="C:cytoplasm"/>
    <property type="evidence" value="ECO:0007669"/>
    <property type="project" value="UniProtKB-SubCell"/>
</dbReference>
<name>A0A3A3FPV5_9BURK</name>
<dbReference type="InterPro" id="IPR029058">
    <property type="entry name" value="AB_hydrolase_fold"/>
</dbReference>
<evidence type="ECO:0000259" key="6">
    <source>
        <dbReference type="Pfam" id="PF07167"/>
    </source>
</evidence>
<sequence length="558" mass="62024">MDDPVFGTAAGEGLKSVSGINIPAHVLAQLQADYIKEAGQIWNDIATRIQVDGSVKIALSDRRFAANDWAQYPAAALTAQLYLLNARTLLRMAEAIECEEKMRQRIRFAVEQWIAAANPSNFLALNPEAQRKAMETGGNSIAQGIAHLLTDLQRGHVSQTDHGAFEVGRNVATTEGSVVYENELFQLIEYKPLTAKVHARPMLFVSPCINKYYILDLRPDNSMIRWVVEQGHRLFVMSWRNPDHTGAGKTVDDYIEHGPIEAMRVVLDITGSDKLNALGFCIGGMLLTTALAVLARKGASPVSSFTLLTTLLDFSDPGVLALFVDEPSVQLREMTIGERAPGGPGLLTGSELANTFSFLRPDELVWNYVVGNYLKGETPRPFDLLYWNGDSTNLPGPLACWCMRNTYLEDKLKLPDVLTVCGEKIDLRTIDAPVYIYGSQKDHLVPWTSAYRSVALLKGERRFVLGASGHIAGVINPPRENKRSYWLGNALPEDPQQWIEQATEHPGSWWTDWGNWLHRHAGEKIPAPKTQGSGRYKPIEPAPGRYVEQKAWASRKHE</sequence>
<accession>A0A3A3FPV5</accession>
<dbReference type="GO" id="GO:0016746">
    <property type="term" value="F:acyltransferase activity"/>
    <property type="evidence" value="ECO:0007669"/>
    <property type="project" value="UniProtKB-KW"/>
</dbReference>
<dbReference type="NCBIfam" id="TIGR01838">
    <property type="entry name" value="PHA_synth_I"/>
    <property type="match status" value="1"/>
</dbReference>
<evidence type="ECO:0000256" key="4">
    <source>
        <dbReference type="ARBA" id="ARBA00023315"/>
    </source>
</evidence>
<gene>
    <name evidence="7" type="primary">phaC</name>
    <name evidence="7" type="ORF">D3871_20330</name>
</gene>
<dbReference type="OrthoDB" id="7208816at2"/>
<dbReference type="InterPro" id="IPR000073">
    <property type="entry name" value="AB_hydrolase_1"/>
</dbReference>
<evidence type="ECO:0000313" key="7">
    <source>
        <dbReference type="EMBL" id="RJF95729.1"/>
    </source>
</evidence>
<dbReference type="RefSeq" id="WP_119770876.1">
    <property type="nucleotide sequence ID" value="NZ_QYUO01000002.1"/>
</dbReference>
<dbReference type="SUPFAM" id="SSF53474">
    <property type="entry name" value="alpha/beta-Hydrolases"/>
    <property type="match status" value="1"/>
</dbReference>
<evidence type="ECO:0000256" key="1">
    <source>
        <dbReference type="ARBA" id="ARBA00004496"/>
    </source>
</evidence>
<keyword evidence="3" id="KW-0808">Transferase</keyword>
<proteinExistence type="predicted"/>
<dbReference type="InterPro" id="IPR051321">
    <property type="entry name" value="PHA/PHB_synthase"/>
</dbReference>
<dbReference type="GO" id="GO:0042619">
    <property type="term" value="P:poly-hydroxybutyrate biosynthetic process"/>
    <property type="evidence" value="ECO:0007669"/>
    <property type="project" value="InterPro"/>
</dbReference>
<dbReference type="InterPro" id="IPR010941">
    <property type="entry name" value="PhaC_N"/>
</dbReference>
<protein>
    <submittedName>
        <fullName evidence="7">Class I poly(R)-hydroxyalkanoic acid synthase</fullName>
    </submittedName>
</protein>
<keyword evidence="2" id="KW-0963">Cytoplasm</keyword>
<dbReference type="AlphaFoldDB" id="A0A3A3FPV5"/>
<organism evidence="7 8">
    <name type="scientific">Noviherbaspirillum saxi</name>
    <dbReference type="NCBI Taxonomy" id="2320863"/>
    <lineage>
        <taxon>Bacteria</taxon>
        <taxon>Pseudomonadati</taxon>
        <taxon>Pseudomonadota</taxon>
        <taxon>Betaproteobacteria</taxon>
        <taxon>Burkholderiales</taxon>
        <taxon>Oxalobacteraceae</taxon>
        <taxon>Noviherbaspirillum</taxon>
    </lineage>
</organism>
<dbReference type="Proteomes" id="UP000265955">
    <property type="component" value="Unassembled WGS sequence"/>
</dbReference>
<keyword evidence="8" id="KW-1185">Reference proteome</keyword>
<dbReference type="Pfam" id="PF07167">
    <property type="entry name" value="PhaC_N"/>
    <property type="match status" value="1"/>
</dbReference>
<feature type="domain" description="AB hydrolase-1" evidence="5">
    <location>
        <begin position="229"/>
        <end position="473"/>
    </location>
</feature>
<reference evidence="8" key="1">
    <citation type="submission" date="2018-09" db="EMBL/GenBank/DDBJ databases">
        <authorList>
            <person name="Zhu H."/>
        </authorList>
    </citation>
    <scope>NUCLEOTIDE SEQUENCE [LARGE SCALE GENOMIC DNA]</scope>
    <source>
        <strain evidence="8">K1R23-30</strain>
    </source>
</reference>
<dbReference type="Gene3D" id="3.40.50.1820">
    <property type="entry name" value="alpha/beta hydrolase"/>
    <property type="match status" value="1"/>
</dbReference>
<feature type="domain" description="Poly-beta-hydroxybutyrate polymerase N-terminal" evidence="6">
    <location>
        <begin position="61"/>
        <end position="227"/>
    </location>
</feature>
<evidence type="ECO:0000313" key="8">
    <source>
        <dbReference type="Proteomes" id="UP000265955"/>
    </source>
</evidence>
<evidence type="ECO:0000259" key="5">
    <source>
        <dbReference type="Pfam" id="PF00561"/>
    </source>
</evidence>